<accession>A0A7I7XDI3</accession>
<keyword evidence="2" id="KW-1185">Reference proteome</keyword>
<dbReference type="SUPFAM" id="SSF56601">
    <property type="entry name" value="beta-lactamase/transpeptidase-like"/>
    <property type="match status" value="1"/>
</dbReference>
<protein>
    <recommendedName>
        <fullName evidence="3">Serine hydrolase</fullName>
    </recommendedName>
</protein>
<gene>
    <name evidence="1" type="ORF">MMAD_17500</name>
</gene>
<dbReference type="Proteomes" id="UP000466517">
    <property type="component" value="Chromosome"/>
</dbReference>
<evidence type="ECO:0008006" key="3">
    <source>
        <dbReference type="Google" id="ProtNLM"/>
    </source>
</evidence>
<sequence>MPTPGIDKGLAADFAALSPTLNARVGVVIHAVGSAPDDPIILGDWQSGVAWSTSKVPLVVAALRLQDSSEITEAMTKAITESDNAAAESIWEGLGDPTQAAEQVQGVLRQYGDPTIVQSTKVRPEYTAFGQTVWPLVDQNHFMAGAMCDPNNSQVIDLMGRVEDDQRWGLGSIAGAKFKGGWGPAPSGNYLVRQMGVIPTPGGFTAITIAAEPNSGSFADGTEVLTRVAQWLGEHLADLPAAQCGS</sequence>
<dbReference type="InterPro" id="IPR012338">
    <property type="entry name" value="Beta-lactam/transpept-like"/>
</dbReference>
<dbReference type="AlphaFoldDB" id="A0A7I7XDI3"/>
<dbReference type="KEGG" id="mmag:MMAD_17500"/>
<organism evidence="1 2">
    <name type="scientific">Mycolicibacterium madagascariense</name>
    <dbReference type="NCBI Taxonomy" id="212765"/>
    <lineage>
        <taxon>Bacteria</taxon>
        <taxon>Bacillati</taxon>
        <taxon>Actinomycetota</taxon>
        <taxon>Actinomycetes</taxon>
        <taxon>Mycobacteriales</taxon>
        <taxon>Mycobacteriaceae</taxon>
        <taxon>Mycolicibacterium</taxon>
    </lineage>
</organism>
<proteinExistence type="predicted"/>
<dbReference type="EMBL" id="AP022610">
    <property type="protein sequence ID" value="BBZ27455.1"/>
    <property type="molecule type" value="Genomic_DNA"/>
</dbReference>
<evidence type="ECO:0000313" key="1">
    <source>
        <dbReference type="EMBL" id="BBZ27455.1"/>
    </source>
</evidence>
<evidence type="ECO:0000313" key="2">
    <source>
        <dbReference type="Proteomes" id="UP000466517"/>
    </source>
</evidence>
<name>A0A7I7XDI3_9MYCO</name>
<dbReference type="Gene3D" id="3.40.710.10">
    <property type="entry name" value="DD-peptidase/beta-lactamase superfamily"/>
    <property type="match status" value="1"/>
</dbReference>
<dbReference type="RefSeq" id="WP_246240479.1">
    <property type="nucleotide sequence ID" value="NZ_AP022610.1"/>
</dbReference>
<reference evidence="1 2" key="1">
    <citation type="journal article" date="2019" name="Emerg. Microbes Infect.">
        <title>Comprehensive subspecies identification of 175 nontuberculous mycobacteria species based on 7547 genomic profiles.</title>
        <authorList>
            <person name="Matsumoto Y."/>
            <person name="Kinjo T."/>
            <person name="Motooka D."/>
            <person name="Nabeya D."/>
            <person name="Jung N."/>
            <person name="Uechi K."/>
            <person name="Horii T."/>
            <person name="Iida T."/>
            <person name="Fujita J."/>
            <person name="Nakamura S."/>
        </authorList>
    </citation>
    <scope>NUCLEOTIDE SEQUENCE [LARGE SCALE GENOMIC DNA]</scope>
    <source>
        <strain evidence="1 2">JCM 13574</strain>
    </source>
</reference>